<protein>
    <submittedName>
        <fullName evidence="1">Uncharacterized protein</fullName>
    </submittedName>
</protein>
<reference evidence="1 2" key="1">
    <citation type="submission" date="2024-01" db="EMBL/GenBank/DDBJ databases">
        <title>The genomes of 5 underutilized Papilionoideae crops provide insights into root nodulation and disease resistanc.</title>
        <authorList>
            <person name="Jiang F."/>
        </authorList>
    </citation>
    <scope>NUCLEOTIDE SEQUENCE [LARGE SCALE GENOMIC DNA]</scope>
    <source>
        <strain evidence="1">LVBAO_FW01</strain>
        <tissue evidence="1">Leaves</tissue>
    </source>
</reference>
<evidence type="ECO:0000313" key="2">
    <source>
        <dbReference type="Proteomes" id="UP001367508"/>
    </source>
</evidence>
<dbReference type="EMBL" id="JAYMYQ010000005">
    <property type="protein sequence ID" value="KAK7328595.1"/>
    <property type="molecule type" value="Genomic_DNA"/>
</dbReference>
<accession>A0AAN9Q890</accession>
<comment type="caution">
    <text evidence="1">The sequence shown here is derived from an EMBL/GenBank/DDBJ whole genome shotgun (WGS) entry which is preliminary data.</text>
</comment>
<evidence type="ECO:0000313" key="1">
    <source>
        <dbReference type="EMBL" id="KAK7328595.1"/>
    </source>
</evidence>
<organism evidence="1 2">
    <name type="scientific">Canavalia gladiata</name>
    <name type="common">Sword bean</name>
    <name type="synonym">Dolichos gladiatus</name>
    <dbReference type="NCBI Taxonomy" id="3824"/>
    <lineage>
        <taxon>Eukaryota</taxon>
        <taxon>Viridiplantae</taxon>
        <taxon>Streptophyta</taxon>
        <taxon>Embryophyta</taxon>
        <taxon>Tracheophyta</taxon>
        <taxon>Spermatophyta</taxon>
        <taxon>Magnoliopsida</taxon>
        <taxon>eudicotyledons</taxon>
        <taxon>Gunneridae</taxon>
        <taxon>Pentapetalae</taxon>
        <taxon>rosids</taxon>
        <taxon>fabids</taxon>
        <taxon>Fabales</taxon>
        <taxon>Fabaceae</taxon>
        <taxon>Papilionoideae</taxon>
        <taxon>50 kb inversion clade</taxon>
        <taxon>NPAAA clade</taxon>
        <taxon>indigoferoid/millettioid clade</taxon>
        <taxon>Phaseoleae</taxon>
        <taxon>Canavalia</taxon>
    </lineage>
</organism>
<name>A0AAN9Q890_CANGL</name>
<keyword evidence="2" id="KW-1185">Reference proteome</keyword>
<dbReference type="AlphaFoldDB" id="A0AAN9Q890"/>
<proteinExistence type="predicted"/>
<dbReference type="Proteomes" id="UP001367508">
    <property type="component" value="Unassembled WGS sequence"/>
</dbReference>
<gene>
    <name evidence="1" type="ORF">VNO77_22707</name>
</gene>
<sequence length="95" mass="10661">MGNATYNSCQLFNFMGLHRAAPRIQTLQGESNHRVGKCVEIVRRMFLAPQARINGVSLLLFPEFSLLLPSAPKLVSFLVFLERPGRDRIPPSKPP</sequence>